<accession>A0A557SVU4</accession>
<protein>
    <submittedName>
        <fullName evidence="1">Uncharacterized protein</fullName>
    </submittedName>
</protein>
<proteinExistence type="predicted"/>
<keyword evidence="2" id="KW-1185">Reference proteome</keyword>
<dbReference type="AlphaFoldDB" id="A0A557SVU4"/>
<name>A0A557SVU4_9ARCH</name>
<comment type="caution">
    <text evidence="1">The sequence shown here is derived from an EMBL/GenBank/DDBJ whole genome shotgun (WGS) entry which is preliminary data.</text>
</comment>
<sequence>MDKCFYNDLFEIQFKKSKLYDFVLKYNVDYGLINELRLFCEKKLMDPSEAKEKFENEFKKFDFYFKIGTFTNFTAVRSLQVRTSELTPLNSLPPEVKKALEVRIAQMKSKELGPTVLKVQPEPESWSLHIQTISTDLGLATHYAHTELTKSLGILSFVNGGNLFPYSGEYHPCYTSFHNSEIQSTYMNFEMEDEYFLTDTVVNNLNSISNIFRKIKKSDIDKRIIKAFDIYSHVQKNTEPIMKIVFYMTMLENLILNKDDKDYLNWKLADRVAFLIGNKPSSINEIVYPNIKSVYQGMASNNKYVINDLVKQLYKLRSQFVHSSESVDLDKYDKFLLIGFYIVEAVLYEFLKLENKKITKLYDSSEEGSEGLLNLIEIIKYHKNEILL</sequence>
<dbReference type="OrthoDB" id="387666at2157"/>
<dbReference type="RefSeq" id="WP_144730201.1">
    <property type="nucleotide sequence ID" value="NZ_ML675582.1"/>
</dbReference>
<evidence type="ECO:0000313" key="1">
    <source>
        <dbReference type="EMBL" id="TVP40713.1"/>
    </source>
</evidence>
<evidence type="ECO:0000313" key="2">
    <source>
        <dbReference type="Proteomes" id="UP000315289"/>
    </source>
</evidence>
<gene>
    <name evidence="1" type="ORF">NARC_60100</name>
</gene>
<reference evidence="1 2" key="1">
    <citation type="journal article" date="2019" name="Front. Microbiol.">
        <title>Ammonia Oxidation by the Arctic Terrestrial Thaumarchaeote Candidatus Nitrosocosmicus arcticus Is Stimulated by Increasing Temperatures.</title>
        <authorList>
            <person name="Alves R.J.E."/>
            <person name="Kerou M."/>
            <person name="Zappe A."/>
            <person name="Bittner R."/>
            <person name="Abby S.S."/>
            <person name="Schmidt H.A."/>
            <person name="Pfeifer K."/>
            <person name="Schleper C."/>
        </authorList>
    </citation>
    <scope>NUCLEOTIDE SEQUENCE [LARGE SCALE GENOMIC DNA]</scope>
    <source>
        <strain evidence="1 2">Kfb</strain>
    </source>
</reference>
<dbReference type="Proteomes" id="UP000315289">
    <property type="component" value="Unassembled WGS sequence"/>
</dbReference>
<dbReference type="EMBL" id="VOAH01000006">
    <property type="protein sequence ID" value="TVP40713.1"/>
    <property type="molecule type" value="Genomic_DNA"/>
</dbReference>
<organism evidence="1 2">
    <name type="scientific">Candidatus Nitrosocosmicus arcticus</name>
    <dbReference type="NCBI Taxonomy" id="2035267"/>
    <lineage>
        <taxon>Archaea</taxon>
        <taxon>Nitrososphaerota</taxon>
        <taxon>Nitrososphaeria</taxon>
        <taxon>Nitrososphaerales</taxon>
        <taxon>Nitrososphaeraceae</taxon>
        <taxon>Candidatus Nitrosocosmicus</taxon>
    </lineage>
</organism>